<dbReference type="AlphaFoldDB" id="A0A2U8FM39"/>
<evidence type="ECO:0000256" key="9">
    <source>
        <dbReference type="ARBA" id="ARBA00048540"/>
    </source>
</evidence>
<dbReference type="PANTHER" id="PTHR30040">
    <property type="entry name" value="THIAMINE BIOSYNTHESIS LIPOPROTEIN APBE"/>
    <property type="match status" value="1"/>
</dbReference>
<keyword evidence="4 10" id="KW-0808">Transferase</keyword>
<reference evidence="13 14" key="1">
    <citation type="submission" date="2018-05" db="EMBL/GenBank/DDBJ databases">
        <title>complete genome sequence of Aquabacterium olei NBRC 110486.</title>
        <authorList>
            <person name="Tang B."/>
            <person name="Chang J."/>
            <person name="Zhang L."/>
            <person name="Yang H."/>
        </authorList>
    </citation>
    <scope>NUCLEOTIDE SEQUENCE [LARGE SCALE GENOMIC DNA]</scope>
    <source>
        <strain evidence="13 14">NBRC 110486</strain>
    </source>
</reference>
<dbReference type="EC" id="2.7.1.180" evidence="1 10"/>
<dbReference type="PIRSF" id="PIRSF006268">
    <property type="entry name" value="ApbE"/>
    <property type="match status" value="1"/>
</dbReference>
<comment type="catalytic activity">
    <reaction evidence="9 10">
        <text>L-threonyl-[protein] + FAD = FMN-L-threonyl-[protein] + AMP + H(+)</text>
        <dbReference type="Rhea" id="RHEA:36847"/>
        <dbReference type="Rhea" id="RHEA-COMP:11060"/>
        <dbReference type="Rhea" id="RHEA-COMP:11061"/>
        <dbReference type="ChEBI" id="CHEBI:15378"/>
        <dbReference type="ChEBI" id="CHEBI:30013"/>
        <dbReference type="ChEBI" id="CHEBI:57692"/>
        <dbReference type="ChEBI" id="CHEBI:74257"/>
        <dbReference type="ChEBI" id="CHEBI:456215"/>
        <dbReference type="EC" id="2.7.1.180"/>
    </reaction>
</comment>
<evidence type="ECO:0000256" key="7">
    <source>
        <dbReference type="ARBA" id="ARBA00022842"/>
    </source>
</evidence>
<dbReference type="PANTHER" id="PTHR30040:SF2">
    <property type="entry name" value="FAD:PROTEIN FMN TRANSFERASE"/>
    <property type="match status" value="1"/>
</dbReference>
<accession>A0A2U8FM39</accession>
<keyword evidence="3 10" id="KW-0285">Flavoprotein</keyword>
<dbReference type="InterPro" id="IPR024932">
    <property type="entry name" value="ApbE"/>
</dbReference>
<keyword evidence="7 10" id="KW-0460">Magnesium</keyword>
<sequence>MQAPDRWGQAPDGHARAGAQGPEVKACRPCLGTYVEIRLGEGASDAALSTAFAHIERVQRCMSVFNPDSDVSRINRLHPGETIQVDPWTHEVLTLACEVHRASGGLFDCGVAPHLARWGMLPSAVAAVSASSIANLEMRSGHRVRSRAPVQIDLGGIAKGYAVDQAVTALQTAGVKGGVVNAGGDLRVFGEAEEDIWLRDPAEPEHLRHAGTLRDGACATSATYYSRRSVDGHEVSALVDPRTGTAVNARQSYTVVAPRCAVADALTKVLALARDPHHPCLATYGAHAVVLSPASCLP</sequence>
<dbReference type="InterPro" id="IPR003374">
    <property type="entry name" value="ApbE-like_sf"/>
</dbReference>
<organism evidence="13 14">
    <name type="scientific">Aquabacterium olei</name>
    <dbReference type="NCBI Taxonomy" id="1296669"/>
    <lineage>
        <taxon>Bacteria</taxon>
        <taxon>Pseudomonadati</taxon>
        <taxon>Pseudomonadota</taxon>
        <taxon>Betaproteobacteria</taxon>
        <taxon>Burkholderiales</taxon>
        <taxon>Aquabacterium</taxon>
    </lineage>
</organism>
<comment type="similarity">
    <text evidence="10">Belongs to the ApbE family.</text>
</comment>
<dbReference type="EMBL" id="CP029210">
    <property type="protein sequence ID" value="AWI52020.1"/>
    <property type="molecule type" value="Genomic_DNA"/>
</dbReference>
<evidence type="ECO:0000256" key="2">
    <source>
        <dbReference type="ARBA" id="ARBA00016337"/>
    </source>
</evidence>
<gene>
    <name evidence="13" type="ORF">DEH84_00075</name>
</gene>
<evidence type="ECO:0000313" key="14">
    <source>
        <dbReference type="Proteomes" id="UP000244892"/>
    </source>
</evidence>
<evidence type="ECO:0000256" key="8">
    <source>
        <dbReference type="ARBA" id="ARBA00031306"/>
    </source>
</evidence>
<dbReference type="GO" id="GO:0016740">
    <property type="term" value="F:transferase activity"/>
    <property type="evidence" value="ECO:0007669"/>
    <property type="project" value="UniProtKB-UniRule"/>
</dbReference>
<feature type="region of interest" description="Disordered" evidence="12">
    <location>
        <begin position="1"/>
        <end position="20"/>
    </location>
</feature>
<dbReference type="Gene3D" id="3.10.520.10">
    <property type="entry name" value="ApbE-like domains"/>
    <property type="match status" value="1"/>
</dbReference>
<name>A0A2U8FM39_9BURK</name>
<evidence type="ECO:0000256" key="6">
    <source>
        <dbReference type="ARBA" id="ARBA00022827"/>
    </source>
</evidence>
<feature type="binding site" evidence="11">
    <location>
        <position position="264"/>
    </location>
    <ligand>
        <name>Mg(2+)</name>
        <dbReference type="ChEBI" id="CHEBI:18420"/>
    </ligand>
</feature>
<evidence type="ECO:0000256" key="3">
    <source>
        <dbReference type="ARBA" id="ARBA00022630"/>
    </source>
</evidence>
<keyword evidence="14" id="KW-1185">Reference proteome</keyword>
<evidence type="ECO:0000256" key="4">
    <source>
        <dbReference type="ARBA" id="ARBA00022679"/>
    </source>
</evidence>
<dbReference type="KEGG" id="aon:DEH84_00075"/>
<comment type="cofactor">
    <cofactor evidence="11">
        <name>Mg(2+)</name>
        <dbReference type="ChEBI" id="CHEBI:18420"/>
    </cofactor>
    <cofactor evidence="11">
        <name>Mn(2+)</name>
        <dbReference type="ChEBI" id="CHEBI:29035"/>
    </cofactor>
    <text evidence="11">Magnesium. Can also use manganese.</text>
</comment>
<evidence type="ECO:0000256" key="12">
    <source>
        <dbReference type="SAM" id="MobiDB-lite"/>
    </source>
</evidence>
<evidence type="ECO:0000256" key="10">
    <source>
        <dbReference type="PIRNR" id="PIRNR006268"/>
    </source>
</evidence>
<dbReference type="Proteomes" id="UP000244892">
    <property type="component" value="Chromosome"/>
</dbReference>
<evidence type="ECO:0000313" key="13">
    <source>
        <dbReference type="EMBL" id="AWI52020.1"/>
    </source>
</evidence>
<protein>
    <recommendedName>
        <fullName evidence="2 10">FAD:protein FMN transferase</fullName>
        <ecNumber evidence="1 10">2.7.1.180</ecNumber>
    </recommendedName>
    <alternativeName>
        <fullName evidence="8 10">Flavin transferase</fullName>
    </alternativeName>
</protein>
<dbReference type="Pfam" id="PF02424">
    <property type="entry name" value="ApbE"/>
    <property type="match status" value="1"/>
</dbReference>
<keyword evidence="6 10" id="KW-0274">FAD</keyword>
<dbReference type="SUPFAM" id="SSF143631">
    <property type="entry name" value="ApbE-like"/>
    <property type="match status" value="1"/>
</dbReference>
<evidence type="ECO:0000256" key="5">
    <source>
        <dbReference type="ARBA" id="ARBA00022723"/>
    </source>
</evidence>
<evidence type="ECO:0000256" key="11">
    <source>
        <dbReference type="PIRSR" id="PIRSR006268-2"/>
    </source>
</evidence>
<keyword evidence="5 10" id="KW-0479">Metal-binding</keyword>
<feature type="binding site" evidence="11">
    <location>
        <position position="156"/>
    </location>
    <ligand>
        <name>Mg(2+)</name>
        <dbReference type="ChEBI" id="CHEBI:18420"/>
    </ligand>
</feature>
<evidence type="ECO:0000256" key="1">
    <source>
        <dbReference type="ARBA" id="ARBA00011955"/>
    </source>
</evidence>
<dbReference type="GO" id="GO:0046872">
    <property type="term" value="F:metal ion binding"/>
    <property type="evidence" value="ECO:0007669"/>
    <property type="project" value="UniProtKB-UniRule"/>
</dbReference>
<proteinExistence type="inferred from homology"/>